<dbReference type="EMBL" id="FLUL01000001">
    <property type="protein sequence ID" value="SBV98773.1"/>
    <property type="molecule type" value="Genomic_DNA"/>
</dbReference>
<dbReference type="AlphaFoldDB" id="A0A212JH51"/>
<dbReference type="PROSITE" id="PS51257">
    <property type="entry name" value="PROKAR_LIPOPROTEIN"/>
    <property type="match status" value="1"/>
</dbReference>
<proteinExistence type="predicted"/>
<organism evidence="1">
    <name type="scientific">uncultured Dysgonomonas sp</name>
    <dbReference type="NCBI Taxonomy" id="206096"/>
    <lineage>
        <taxon>Bacteria</taxon>
        <taxon>Pseudomonadati</taxon>
        <taxon>Bacteroidota</taxon>
        <taxon>Bacteroidia</taxon>
        <taxon>Bacteroidales</taxon>
        <taxon>Dysgonomonadaceae</taxon>
        <taxon>Dysgonomonas</taxon>
        <taxon>environmental samples</taxon>
    </lineage>
</organism>
<evidence type="ECO:0000313" key="1">
    <source>
        <dbReference type="EMBL" id="SBV98773.1"/>
    </source>
</evidence>
<dbReference type="RefSeq" id="WP_296948796.1">
    <property type="nucleotide sequence ID" value="NZ_LT599021.1"/>
</dbReference>
<accession>A0A212JH51</accession>
<reference evidence="1" key="1">
    <citation type="submission" date="2016-04" db="EMBL/GenBank/DDBJ databases">
        <authorList>
            <person name="Evans L.H."/>
            <person name="Alamgir A."/>
            <person name="Owens N."/>
            <person name="Weber N.D."/>
            <person name="Virtaneva K."/>
            <person name="Barbian K."/>
            <person name="Babar A."/>
            <person name="Rosenke K."/>
        </authorList>
    </citation>
    <scope>NUCLEOTIDE SEQUENCE</scope>
    <source>
        <strain evidence="1">86-2</strain>
    </source>
</reference>
<sequence>MKKIGLLILVSIMMTACTISYKFNGSNINYSETPTLEIRDFPNQSPNVYPMLAQMFNEEMKDVFIRGTKLQFTSIAPSMEIEGEIVRWDLTPLAVQENNLASQTRLTMAVKFRFRNNVRPEEDKEETISAYRDFESSKMLTDVQDKLGEELTKEIVDQIFNATMSNW</sequence>
<dbReference type="GO" id="GO:0019867">
    <property type="term" value="C:outer membrane"/>
    <property type="evidence" value="ECO:0007669"/>
    <property type="project" value="InterPro"/>
</dbReference>
<dbReference type="Pfam" id="PF04390">
    <property type="entry name" value="LptE"/>
    <property type="match status" value="1"/>
</dbReference>
<dbReference type="InterPro" id="IPR007485">
    <property type="entry name" value="LPS_assembly_LptE"/>
</dbReference>
<dbReference type="GO" id="GO:0043165">
    <property type="term" value="P:Gram-negative-bacterium-type cell outer membrane assembly"/>
    <property type="evidence" value="ECO:0007669"/>
    <property type="project" value="InterPro"/>
</dbReference>
<name>A0A212JH51_9BACT</name>
<protein>
    <recommendedName>
        <fullName evidence="2">Lipoprotein</fullName>
    </recommendedName>
</protein>
<evidence type="ECO:0008006" key="2">
    <source>
        <dbReference type="Google" id="ProtNLM"/>
    </source>
</evidence>
<gene>
    <name evidence="1" type="ORF">KL86DYS2_11508</name>
</gene>